<reference evidence="2 3" key="1">
    <citation type="submission" date="2018-11" db="EMBL/GenBank/DDBJ databases">
        <title>Whole genome sequence of Streptomyces paromomycinus NBRC 15454(T).</title>
        <authorList>
            <person name="Komaki H."/>
            <person name="Tamura T."/>
        </authorList>
    </citation>
    <scope>NUCLEOTIDE SEQUENCE [LARGE SCALE GENOMIC DNA]</scope>
    <source>
        <strain evidence="2 3">NBRC 15454</strain>
    </source>
</reference>
<organism evidence="2 3">
    <name type="scientific">Streptomyces paromomycinus</name>
    <name type="common">Streptomyces rimosus subsp. paromomycinus</name>
    <dbReference type="NCBI Taxonomy" id="92743"/>
    <lineage>
        <taxon>Bacteria</taxon>
        <taxon>Bacillati</taxon>
        <taxon>Actinomycetota</taxon>
        <taxon>Actinomycetes</taxon>
        <taxon>Kitasatosporales</taxon>
        <taxon>Streptomycetaceae</taxon>
        <taxon>Streptomyces</taxon>
    </lineage>
</organism>
<dbReference type="RefSeq" id="WP_307721264.1">
    <property type="nucleotide sequence ID" value="NZ_BHZD01000001.1"/>
</dbReference>
<name>A0A401W3N7_STREY</name>
<feature type="domain" description="BetI-type transcriptional repressor C-terminal" evidence="1">
    <location>
        <begin position="28"/>
        <end position="74"/>
    </location>
</feature>
<dbReference type="EMBL" id="BHZD01000001">
    <property type="protein sequence ID" value="GCD43924.1"/>
    <property type="molecule type" value="Genomic_DNA"/>
</dbReference>
<dbReference type="Proteomes" id="UP000286746">
    <property type="component" value="Unassembled WGS sequence"/>
</dbReference>
<dbReference type="InterPro" id="IPR036271">
    <property type="entry name" value="Tet_transcr_reg_TetR-rel_C_sf"/>
</dbReference>
<dbReference type="InterPro" id="IPR039538">
    <property type="entry name" value="BetI_C"/>
</dbReference>
<evidence type="ECO:0000259" key="1">
    <source>
        <dbReference type="Pfam" id="PF13977"/>
    </source>
</evidence>
<sequence length="77" mass="8711">MRWRWRPAYGPCWHACCAARRKPAVCPPADLDVDLECLRLSALLDGLNLRAMLEPEYATPDAQRAVLRRHLQGLKAG</sequence>
<gene>
    <name evidence="2" type="ORF">GKJPGBOP_03610</name>
</gene>
<dbReference type="SUPFAM" id="SSF48498">
    <property type="entry name" value="Tetracyclin repressor-like, C-terminal domain"/>
    <property type="match status" value="1"/>
</dbReference>
<dbReference type="Gene3D" id="1.10.357.10">
    <property type="entry name" value="Tetracycline Repressor, domain 2"/>
    <property type="match status" value="1"/>
</dbReference>
<keyword evidence="3" id="KW-1185">Reference proteome</keyword>
<accession>A0A401W3N7</accession>
<evidence type="ECO:0000313" key="2">
    <source>
        <dbReference type="EMBL" id="GCD43924.1"/>
    </source>
</evidence>
<dbReference type="AlphaFoldDB" id="A0A401W3N7"/>
<protein>
    <recommendedName>
        <fullName evidence="1">BetI-type transcriptional repressor C-terminal domain-containing protein</fullName>
    </recommendedName>
</protein>
<proteinExistence type="predicted"/>
<comment type="caution">
    <text evidence="2">The sequence shown here is derived from an EMBL/GenBank/DDBJ whole genome shotgun (WGS) entry which is preliminary data.</text>
</comment>
<evidence type="ECO:0000313" key="3">
    <source>
        <dbReference type="Proteomes" id="UP000286746"/>
    </source>
</evidence>
<dbReference type="Pfam" id="PF13977">
    <property type="entry name" value="TetR_C_6"/>
    <property type="match status" value="1"/>
</dbReference>